<comment type="caution">
    <text evidence="1">The sequence shown here is derived from an EMBL/GenBank/DDBJ whole genome shotgun (WGS) entry which is preliminary data.</text>
</comment>
<sequence>MDCKVEGLSSSDCETGFSLPDYSYFSTGNLIAGLLKPIMMNEHCFTGLIGKIPYLFVPDGIMFATPVLKDIGGKVYEGDVFFYVSATDLWGRVAGHHLELVNGDEPVLSCAVTEEVKAQLLPESAFLLIGAPFQLTAEQMQAGVEAPQALEQIQEWMRKKEEEHGLGEEDINALIMGVYATKPFED</sequence>
<reference evidence="1 2" key="1">
    <citation type="submission" date="2018-11" db="EMBL/GenBank/DDBJ databases">
        <title>Chitinophaga lutea sp.nov., isolate from arsenic contaminated soil.</title>
        <authorList>
            <person name="Zong Y."/>
        </authorList>
    </citation>
    <scope>NUCLEOTIDE SEQUENCE [LARGE SCALE GENOMIC DNA]</scope>
    <source>
        <strain evidence="1 2">ZY74</strain>
    </source>
</reference>
<evidence type="ECO:0000313" key="2">
    <source>
        <dbReference type="Proteomes" id="UP000278351"/>
    </source>
</evidence>
<proteinExistence type="predicted"/>
<protein>
    <submittedName>
        <fullName evidence="1">Uncharacterized protein</fullName>
    </submittedName>
</protein>
<keyword evidence="2" id="KW-1185">Reference proteome</keyword>
<dbReference type="EMBL" id="RPDH01000002">
    <property type="protein sequence ID" value="RPE08853.1"/>
    <property type="molecule type" value="Genomic_DNA"/>
</dbReference>
<dbReference type="AlphaFoldDB" id="A0A3N4PJJ6"/>
<organism evidence="1 2">
    <name type="scientific">Chitinophaga lutea</name>
    <dbReference type="NCBI Taxonomy" id="2488634"/>
    <lineage>
        <taxon>Bacteria</taxon>
        <taxon>Pseudomonadati</taxon>
        <taxon>Bacteroidota</taxon>
        <taxon>Chitinophagia</taxon>
        <taxon>Chitinophagales</taxon>
        <taxon>Chitinophagaceae</taxon>
        <taxon>Chitinophaga</taxon>
    </lineage>
</organism>
<name>A0A3N4PJJ6_9BACT</name>
<accession>A0A3N4PJJ6</accession>
<gene>
    <name evidence="1" type="ORF">EGT74_17665</name>
</gene>
<dbReference type="Proteomes" id="UP000278351">
    <property type="component" value="Unassembled WGS sequence"/>
</dbReference>
<evidence type="ECO:0000313" key="1">
    <source>
        <dbReference type="EMBL" id="RPE08853.1"/>
    </source>
</evidence>